<dbReference type="Proteomes" id="UP000813824">
    <property type="component" value="Unassembled WGS sequence"/>
</dbReference>
<sequence>MATVSPHPHTSFKDAFHPAQQFQLPSRIPQELVDSIISYFHNNPDGLRNLAVVSRSWLVSARHHIFCSTNINPAHVDSLFKMSDAVRPFVERLKVEQPAGALDRPEAHGALSVGRLVEAVALFPRLKSLLLATAELSSAALVPAAVPASLPTKLELLEISSFRIAGDSFTPVIQLIGLFDTITTLRLAGIHHGDDSSTSGDAHPSGVNGSSSRRKTAVKSLCFKKNTTDTAKFVEDLLAVVNLEQLERLEIGSAKPLWPQYSRIVNAAAPSVKELVVLLHDDDMSEARARKPPVDDEVEDGGEGAEPEVPSEAADDAAEADEPIDLSQCDSLEHIVLSYISFQDPTIANIFDTFRMLATLPHTTNVNKVTFRQSYLIQDETSFYESFKGAMSQWHAVGETLRRLDALQNRGGKIVFSFEQFLGAGFSFPPAEALIKEAVGAQENEGCRVDIVYHFLSMSELMKVLSQQVALRPTTFI</sequence>
<keyword evidence="3" id="KW-1185">Reference proteome</keyword>
<accession>A0A8K0XL26</accession>
<reference evidence="2" key="1">
    <citation type="journal article" date="2021" name="New Phytol.">
        <title>Evolutionary innovations through gain and loss of genes in the ectomycorrhizal Boletales.</title>
        <authorList>
            <person name="Wu G."/>
            <person name="Miyauchi S."/>
            <person name="Morin E."/>
            <person name="Kuo A."/>
            <person name="Drula E."/>
            <person name="Varga T."/>
            <person name="Kohler A."/>
            <person name="Feng B."/>
            <person name="Cao Y."/>
            <person name="Lipzen A."/>
            <person name="Daum C."/>
            <person name="Hundley H."/>
            <person name="Pangilinan J."/>
            <person name="Johnson J."/>
            <person name="Barry K."/>
            <person name="LaButti K."/>
            <person name="Ng V."/>
            <person name="Ahrendt S."/>
            <person name="Min B."/>
            <person name="Choi I.G."/>
            <person name="Park H."/>
            <person name="Plett J.M."/>
            <person name="Magnuson J."/>
            <person name="Spatafora J.W."/>
            <person name="Nagy L.G."/>
            <person name="Henrissat B."/>
            <person name="Grigoriev I.V."/>
            <person name="Yang Z.L."/>
            <person name="Xu J."/>
            <person name="Martin F.M."/>
        </authorList>
    </citation>
    <scope>NUCLEOTIDE SEQUENCE</scope>
    <source>
        <strain evidence="2">KKN 215</strain>
    </source>
</reference>
<evidence type="ECO:0000256" key="1">
    <source>
        <dbReference type="SAM" id="MobiDB-lite"/>
    </source>
</evidence>
<gene>
    <name evidence="2" type="ORF">BXZ70DRAFT_555659</name>
</gene>
<evidence type="ECO:0000313" key="2">
    <source>
        <dbReference type="EMBL" id="KAH8085984.1"/>
    </source>
</evidence>
<evidence type="ECO:0000313" key="3">
    <source>
        <dbReference type="Proteomes" id="UP000813824"/>
    </source>
</evidence>
<dbReference type="AlphaFoldDB" id="A0A8K0XL26"/>
<proteinExistence type="predicted"/>
<name>A0A8K0XL26_9AGAR</name>
<comment type="caution">
    <text evidence="2">The sequence shown here is derived from an EMBL/GenBank/DDBJ whole genome shotgun (WGS) entry which is preliminary data.</text>
</comment>
<protein>
    <submittedName>
        <fullName evidence="2">Uncharacterized protein</fullName>
    </submittedName>
</protein>
<feature type="region of interest" description="Disordered" evidence="1">
    <location>
        <begin position="286"/>
        <end position="319"/>
    </location>
</feature>
<feature type="compositionally biased region" description="Acidic residues" evidence="1">
    <location>
        <begin position="295"/>
        <end position="306"/>
    </location>
</feature>
<feature type="region of interest" description="Disordered" evidence="1">
    <location>
        <begin position="193"/>
        <end position="213"/>
    </location>
</feature>
<dbReference type="OrthoDB" id="2745898at2759"/>
<dbReference type="EMBL" id="JAEVFJ010000043">
    <property type="protein sequence ID" value="KAH8085984.1"/>
    <property type="molecule type" value="Genomic_DNA"/>
</dbReference>
<organism evidence="2 3">
    <name type="scientific">Cristinia sonorae</name>
    <dbReference type="NCBI Taxonomy" id="1940300"/>
    <lineage>
        <taxon>Eukaryota</taxon>
        <taxon>Fungi</taxon>
        <taxon>Dikarya</taxon>
        <taxon>Basidiomycota</taxon>
        <taxon>Agaricomycotina</taxon>
        <taxon>Agaricomycetes</taxon>
        <taxon>Agaricomycetidae</taxon>
        <taxon>Agaricales</taxon>
        <taxon>Pleurotineae</taxon>
        <taxon>Stephanosporaceae</taxon>
        <taxon>Cristinia</taxon>
    </lineage>
</organism>
<dbReference type="SUPFAM" id="SSF52047">
    <property type="entry name" value="RNI-like"/>
    <property type="match status" value="1"/>
</dbReference>